<accession>A0A0C9ZTB0</accession>
<evidence type="ECO:0000256" key="1">
    <source>
        <dbReference type="SAM" id="MobiDB-lite"/>
    </source>
</evidence>
<organism evidence="2 3">
    <name type="scientific">Suillus luteus UH-Slu-Lm8-n1</name>
    <dbReference type="NCBI Taxonomy" id="930992"/>
    <lineage>
        <taxon>Eukaryota</taxon>
        <taxon>Fungi</taxon>
        <taxon>Dikarya</taxon>
        <taxon>Basidiomycota</taxon>
        <taxon>Agaricomycotina</taxon>
        <taxon>Agaricomycetes</taxon>
        <taxon>Agaricomycetidae</taxon>
        <taxon>Boletales</taxon>
        <taxon>Suillineae</taxon>
        <taxon>Suillaceae</taxon>
        <taxon>Suillus</taxon>
    </lineage>
</organism>
<dbReference type="Proteomes" id="UP000054485">
    <property type="component" value="Unassembled WGS sequence"/>
</dbReference>
<dbReference type="HOGENOM" id="CLU_594706_0_0_1"/>
<proteinExistence type="predicted"/>
<protein>
    <submittedName>
        <fullName evidence="2">Uncharacterized protein</fullName>
    </submittedName>
</protein>
<keyword evidence="3" id="KW-1185">Reference proteome</keyword>
<evidence type="ECO:0000313" key="3">
    <source>
        <dbReference type="Proteomes" id="UP000054485"/>
    </source>
</evidence>
<dbReference type="EMBL" id="KN836215">
    <property type="protein sequence ID" value="KIK32506.1"/>
    <property type="molecule type" value="Genomic_DNA"/>
</dbReference>
<gene>
    <name evidence="2" type="ORF">CY34DRAFT_19005</name>
</gene>
<feature type="region of interest" description="Disordered" evidence="1">
    <location>
        <begin position="1"/>
        <end position="52"/>
    </location>
</feature>
<name>A0A0C9ZTB0_9AGAM</name>
<sequence length="460" mass="51710">MPTALQDTPSTSLPETAISKKESTNHSINDWKNIRPEDKPHEALNSDSGPVLKDASAVLPTITNPQPRENKKIKPDQLNYLLSSFHQFAAESTEISSSGQRICQEVLRFIAKPDRQHECEEFSGIWRVEYEELERFINESCDFGLKPRLTYFDDDSILIVEMPSAVHEAPLVALHNALTGFFSNIPYDRQSININVLSNIEASDSLVPDMRVSFQNMQATDSEVIIPGLAETAFSQHRDALVDKLEEAIIENPFLLLVIAAVVCENAPYRSPKKNSDAGRALLRDPIKRPAKAFISTTGRPALNAPVIVEDHTWCSISSVWFKVWVRGDDPINISSDDINLVADGFLYPQDTMAPVLAMIGKGVDKIRERLISLCKEIDVDVDVNALRNPNIVCDIRKEEIITKIAGAMRETAYRRYSAWYKKASKVPKRKASVAQLDPSLRRKFIVTRSVTAGKRRRRK</sequence>
<dbReference type="AlphaFoldDB" id="A0A0C9ZTB0"/>
<feature type="compositionally biased region" description="Basic and acidic residues" evidence="1">
    <location>
        <begin position="32"/>
        <end position="44"/>
    </location>
</feature>
<dbReference type="InParanoid" id="A0A0C9ZTB0"/>
<reference evidence="3" key="2">
    <citation type="submission" date="2015-01" db="EMBL/GenBank/DDBJ databases">
        <title>Evolutionary Origins and Diversification of the Mycorrhizal Mutualists.</title>
        <authorList>
            <consortium name="DOE Joint Genome Institute"/>
            <consortium name="Mycorrhizal Genomics Consortium"/>
            <person name="Kohler A."/>
            <person name="Kuo A."/>
            <person name="Nagy L.G."/>
            <person name="Floudas D."/>
            <person name="Copeland A."/>
            <person name="Barry K.W."/>
            <person name="Cichocki N."/>
            <person name="Veneault-Fourrey C."/>
            <person name="LaButti K."/>
            <person name="Lindquist E.A."/>
            <person name="Lipzen A."/>
            <person name="Lundell T."/>
            <person name="Morin E."/>
            <person name="Murat C."/>
            <person name="Riley R."/>
            <person name="Ohm R."/>
            <person name="Sun H."/>
            <person name="Tunlid A."/>
            <person name="Henrissat B."/>
            <person name="Grigoriev I.V."/>
            <person name="Hibbett D.S."/>
            <person name="Martin F."/>
        </authorList>
    </citation>
    <scope>NUCLEOTIDE SEQUENCE [LARGE SCALE GENOMIC DNA]</scope>
    <source>
        <strain evidence="3">UH-Slu-Lm8-n1</strain>
    </source>
</reference>
<reference evidence="2 3" key="1">
    <citation type="submission" date="2014-04" db="EMBL/GenBank/DDBJ databases">
        <authorList>
            <consortium name="DOE Joint Genome Institute"/>
            <person name="Kuo A."/>
            <person name="Ruytinx J."/>
            <person name="Rineau F."/>
            <person name="Colpaert J."/>
            <person name="Kohler A."/>
            <person name="Nagy L.G."/>
            <person name="Floudas D."/>
            <person name="Copeland A."/>
            <person name="Barry K.W."/>
            <person name="Cichocki N."/>
            <person name="Veneault-Fourrey C."/>
            <person name="LaButti K."/>
            <person name="Lindquist E.A."/>
            <person name="Lipzen A."/>
            <person name="Lundell T."/>
            <person name="Morin E."/>
            <person name="Murat C."/>
            <person name="Sun H."/>
            <person name="Tunlid A."/>
            <person name="Henrissat B."/>
            <person name="Grigoriev I.V."/>
            <person name="Hibbett D.S."/>
            <person name="Martin F."/>
            <person name="Nordberg H.P."/>
            <person name="Cantor M.N."/>
            <person name="Hua S.X."/>
        </authorList>
    </citation>
    <scope>NUCLEOTIDE SEQUENCE [LARGE SCALE GENOMIC DNA]</scope>
    <source>
        <strain evidence="2 3">UH-Slu-Lm8-n1</strain>
    </source>
</reference>
<feature type="compositionally biased region" description="Polar residues" evidence="1">
    <location>
        <begin position="1"/>
        <end position="14"/>
    </location>
</feature>
<dbReference type="OrthoDB" id="2673641at2759"/>
<evidence type="ECO:0000313" key="2">
    <source>
        <dbReference type="EMBL" id="KIK32506.1"/>
    </source>
</evidence>